<dbReference type="Proteomes" id="UP000037566">
    <property type="component" value="Unassembled WGS sequence"/>
</dbReference>
<sequence length="192" mass="22669">MKLRYDNPLSTVDHKGAVFGHERNFAHIDFLFLDVFDRTFRSFTLIDYQAQFYAQRCRERHTTDLALFDVEDRLTKTVANVLQLRIATVALDRENRTESGFKAVLSFWILLDKLLERVKLDRKEIRYVQNLWTLTKILTNTFFLGIGVNHRVPQLAGKSNLFVRPDIRTVHATPFCRPESENTFRNTRFYHA</sequence>
<dbReference type="STRING" id="33995.KOEU_38390"/>
<gene>
    <name evidence="1" type="ORF">KOEU_38390</name>
</gene>
<accession>A0A0M0ECH7</accession>
<reference evidence="1" key="1">
    <citation type="submission" date="2015-08" db="EMBL/GenBank/DDBJ databases">
        <title>Draft genome sequence of Komagataeibacter europaeus CECT 8546 a cellulose producer strain from vinegar produced by the traditional method.</title>
        <authorList>
            <person name="Poehlein A."/>
            <person name="Valera M.J."/>
            <person name="Haack F.S."/>
            <person name="Mas A."/>
            <person name="Daniel R."/>
            <person name="Streit W.R."/>
            <person name="Mateo E."/>
        </authorList>
    </citation>
    <scope>NUCLEOTIDE SEQUENCE [LARGE SCALE GENOMIC DNA]</scope>
    <source>
        <strain evidence="1">CECT 8546</strain>
    </source>
</reference>
<dbReference type="AntiFam" id="ANF00129">
    <property type="entry name" value="Shadow ORF (opposite rpoB)"/>
</dbReference>
<evidence type="ECO:0000313" key="2">
    <source>
        <dbReference type="Proteomes" id="UP000037566"/>
    </source>
</evidence>
<evidence type="ECO:0000313" key="1">
    <source>
        <dbReference type="EMBL" id="KON62671.1"/>
    </source>
</evidence>
<proteinExistence type="predicted"/>
<name>A0A0M0ECH7_KOMEU</name>
<comment type="caution">
    <text evidence="1">The sequence shown here is derived from an EMBL/GenBank/DDBJ whole genome shotgun (WGS) entry which is preliminary data.</text>
</comment>
<dbReference type="EMBL" id="LHUQ01000082">
    <property type="protein sequence ID" value="KON62671.1"/>
    <property type="molecule type" value="Genomic_DNA"/>
</dbReference>
<protein>
    <submittedName>
        <fullName evidence="1">Uncharacterized protein</fullName>
    </submittedName>
</protein>
<dbReference type="AlphaFoldDB" id="A0A0M0ECH7"/>
<organism evidence="1 2">
    <name type="scientific">Komagataeibacter europaeus</name>
    <name type="common">Gluconacetobacter europaeus</name>
    <dbReference type="NCBI Taxonomy" id="33995"/>
    <lineage>
        <taxon>Bacteria</taxon>
        <taxon>Pseudomonadati</taxon>
        <taxon>Pseudomonadota</taxon>
        <taxon>Alphaproteobacteria</taxon>
        <taxon>Acetobacterales</taxon>
        <taxon>Acetobacteraceae</taxon>
        <taxon>Komagataeibacter</taxon>
    </lineage>
</organism>
<keyword evidence="2" id="KW-1185">Reference proteome</keyword>